<dbReference type="InterPro" id="IPR004087">
    <property type="entry name" value="KH_dom"/>
</dbReference>
<dbReference type="Gene3D" id="3.30.1370.10">
    <property type="entry name" value="K Homology domain, type 1"/>
    <property type="match status" value="4"/>
</dbReference>
<sequence>MSEFAGSQANLNQSQAFAAALQRAKQIAAKIQPNTAQQAGGGVSSGPGPSPTSNAGFKRSHDDSDSGPEIKRFTSPGLDYNNSNGSSVGGGGSNAGSTNISQALAQATAVAQRLAATAGTTVEEQIRIPEALVNSVLGRGSTETITQIQGESGCKVQLSQDQDRVITLRGSRETVTKGRELFQQLSNRNGGGNIEVVLTINMPPPGPTGFPPYQEIMIPGTKVGLVIGKGGDTIKQLQEKTGAKMVIIQDGPNQEIIKPLRISGDPQKIEHAKQAVLDLIAQKDLQAAALAARNNGGSVQGNGGGGGGGSGGYNFGNTGEQCEVFVPKIAVGVVIGKGGDMIRKIQTECGCKLQFIQGKNDEPGDRRCLIQGTRQQVDDAKRMIDGLIENMMQRQQRSGNSSSNGNMDGNNSNYGYGYGVNHAQQPPREEITFMVPSSKCGIVIGRGGETIKLINQQSGAYCEMDRNAVNPPSEKLFKCKGTSEQVEAARQMIAEKINMELPIIARKPISGNIPGQHNNQGGYGQNPMQNDPNAAAAAYQQQWGGYAQGWGDQNQQQQMMMGGAAMGQNAAAAAGGQQADYSAQWIEYYKSMGLMREAEMIEQQLKAKQAGASAGQQMGGMPQQQQQAQPQQQQQQQQLASPGIQVAADQPATPAPTLPGFLNPQNAITQVQNAAQSVANATAQAFQGVQQFATSLGTQFQSTLSNLGGQQQQQTQLSTADSTTVRPPGPIQSLISNFVGGNPPAGAAAAAGATQNPAQQQGPFQGIITFLQGGNRPQTGAAVAAAPVAAVATTVDNKVDEVKKDEQQTDALVEPEETQGEEGDEVDQSANEVRNSAEVGLDSLEDSNADQLIVVDDDGSQQERKVKV</sequence>
<evidence type="ECO:0000256" key="5">
    <source>
        <dbReference type="SAM" id="MobiDB-lite"/>
    </source>
</evidence>
<gene>
    <name evidence="7" type="primary">FUBP2</name>
</gene>
<feature type="compositionally biased region" description="Basic and acidic residues" evidence="5">
    <location>
        <begin position="59"/>
        <end position="72"/>
    </location>
</feature>
<dbReference type="AlphaFoldDB" id="W8BJU0"/>
<feature type="region of interest" description="Disordered" evidence="5">
    <location>
        <begin position="800"/>
        <end position="868"/>
    </location>
</feature>
<dbReference type="OrthoDB" id="5204190at2759"/>
<dbReference type="PANTHER" id="PTHR10288">
    <property type="entry name" value="KH DOMAIN CONTAINING RNA BINDING PROTEIN"/>
    <property type="match status" value="1"/>
</dbReference>
<dbReference type="SUPFAM" id="SSF54791">
    <property type="entry name" value="Eukaryotic type KH-domain (KH-domain type I)"/>
    <property type="match status" value="4"/>
</dbReference>
<dbReference type="SMART" id="SM00322">
    <property type="entry name" value="KH"/>
    <property type="match status" value="4"/>
</dbReference>
<dbReference type="Pfam" id="PF00013">
    <property type="entry name" value="KH_1"/>
    <property type="match status" value="4"/>
</dbReference>
<dbReference type="GO" id="GO:0005634">
    <property type="term" value="C:nucleus"/>
    <property type="evidence" value="ECO:0007669"/>
    <property type="project" value="UniProtKB-SubCell"/>
</dbReference>
<accession>W8BJU0</accession>
<keyword evidence="2" id="KW-0677">Repeat</keyword>
<feature type="domain" description="K Homology" evidence="6">
    <location>
        <begin position="120"/>
        <end position="187"/>
    </location>
</feature>
<comment type="subcellular location">
    <subcellularLocation>
        <location evidence="1">Nucleus</location>
    </subcellularLocation>
</comment>
<dbReference type="GO" id="GO:0006355">
    <property type="term" value="P:regulation of DNA-templated transcription"/>
    <property type="evidence" value="ECO:0007669"/>
    <property type="project" value="InterPro"/>
</dbReference>
<dbReference type="InterPro" id="IPR036612">
    <property type="entry name" value="KH_dom_type_1_sf"/>
</dbReference>
<dbReference type="PROSITE" id="PS50084">
    <property type="entry name" value="KH_TYPE_1"/>
    <property type="match status" value="4"/>
</dbReference>
<dbReference type="CDD" id="cd22398">
    <property type="entry name" value="KH-I_FUBP_rpt3"/>
    <property type="match status" value="1"/>
</dbReference>
<reference evidence="7" key="1">
    <citation type="submission" date="2013-07" db="EMBL/GenBank/DDBJ databases">
        <authorList>
            <person name="Geib S."/>
        </authorList>
    </citation>
    <scope>NUCLEOTIDE SEQUENCE</scope>
</reference>
<organism evidence="7">
    <name type="scientific">Ceratitis capitata</name>
    <name type="common">Mediterranean fruit fly</name>
    <name type="synonym">Tephritis capitata</name>
    <dbReference type="NCBI Taxonomy" id="7213"/>
    <lineage>
        <taxon>Eukaryota</taxon>
        <taxon>Metazoa</taxon>
        <taxon>Ecdysozoa</taxon>
        <taxon>Arthropoda</taxon>
        <taxon>Hexapoda</taxon>
        <taxon>Insecta</taxon>
        <taxon>Pterygota</taxon>
        <taxon>Neoptera</taxon>
        <taxon>Endopterygota</taxon>
        <taxon>Diptera</taxon>
        <taxon>Brachycera</taxon>
        <taxon>Muscomorpha</taxon>
        <taxon>Tephritoidea</taxon>
        <taxon>Tephritidae</taxon>
        <taxon>Ceratitis</taxon>
        <taxon>Ceratitis</taxon>
    </lineage>
</organism>
<evidence type="ECO:0000256" key="2">
    <source>
        <dbReference type="ARBA" id="ARBA00022737"/>
    </source>
</evidence>
<protein>
    <submittedName>
        <fullName evidence="7">Far upstream element-binding protein 2</fullName>
    </submittedName>
</protein>
<feature type="compositionally biased region" description="Low complexity" evidence="5">
    <location>
        <begin position="611"/>
        <end position="641"/>
    </location>
</feature>
<dbReference type="InterPro" id="IPR015096">
    <property type="entry name" value="FUBP_C"/>
</dbReference>
<feature type="domain" description="K Homology" evidence="6">
    <location>
        <begin position="210"/>
        <end position="281"/>
    </location>
</feature>
<feature type="compositionally biased region" description="Acidic residues" evidence="5">
    <location>
        <begin position="813"/>
        <end position="827"/>
    </location>
</feature>
<reference evidence="7" key="2">
    <citation type="journal article" date="2014" name="BMC Genomics">
        <title>A genomic perspective to assessing quality of mass-reared SIT flies used in Mediterranean fruit fly (Ceratitis capitata) eradication in California.</title>
        <authorList>
            <person name="Calla B."/>
            <person name="Hall B."/>
            <person name="Hou S."/>
            <person name="Geib S.M."/>
        </authorList>
    </citation>
    <scope>NUCLEOTIDE SEQUENCE</scope>
</reference>
<feature type="region of interest" description="Disordered" evidence="5">
    <location>
        <begin position="611"/>
        <end position="663"/>
    </location>
</feature>
<proteinExistence type="evidence at transcript level"/>
<dbReference type="GO" id="GO:0003723">
    <property type="term" value="F:RNA binding"/>
    <property type="evidence" value="ECO:0007669"/>
    <property type="project" value="UniProtKB-UniRule"/>
</dbReference>
<evidence type="ECO:0000259" key="6">
    <source>
        <dbReference type="SMART" id="SM00322"/>
    </source>
</evidence>
<evidence type="ECO:0000256" key="3">
    <source>
        <dbReference type="ARBA" id="ARBA00023242"/>
    </source>
</evidence>
<dbReference type="Pfam" id="PF09005">
    <property type="entry name" value="FUBP_C"/>
    <property type="match status" value="1"/>
</dbReference>
<dbReference type="CDD" id="cd22397">
    <property type="entry name" value="KH-I_FUBP_rpt2"/>
    <property type="match status" value="1"/>
</dbReference>
<feature type="compositionally biased region" description="Low complexity" evidence="5">
    <location>
        <begin position="398"/>
        <end position="413"/>
    </location>
</feature>
<keyword evidence="3" id="KW-0539">Nucleus</keyword>
<dbReference type="EMBL" id="GAMC01009252">
    <property type="protein sequence ID" value="JAB97303.1"/>
    <property type="molecule type" value="mRNA"/>
</dbReference>
<feature type="region of interest" description="Disordered" evidence="5">
    <location>
        <begin position="31"/>
        <end position="94"/>
    </location>
</feature>
<feature type="domain" description="K Homology" evidence="6">
    <location>
        <begin position="318"/>
        <end position="389"/>
    </location>
</feature>
<feature type="region of interest" description="Disordered" evidence="5">
    <location>
        <begin position="394"/>
        <end position="413"/>
    </location>
</feature>
<evidence type="ECO:0000256" key="4">
    <source>
        <dbReference type="PROSITE-ProRule" id="PRU00117"/>
    </source>
</evidence>
<evidence type="ECO:0000313" key="7">
    <source>
        <dbReference type="EMBL" id="JAB97303.1"/>
    </source>
</evidence>
<evidence type="ECO:0000256" key="1">
    <source>
        <dbReference type="ARBA" id="ARBA00004123"/>
    </source>
</evidence>
<name>W8BJU0_CERCA</name>
<keyword evidence="4" id="KW-0694">RNA-binding</keyword>
<feature type="domain" description="K Homology" evidence="6">
    <location>
        <begin position="427"/>
        <end position="498"/>
    </location>
</feature>
<dbReference type="InterPro" id="IPR004088">
    <property type="entry name" value="KH_dom_type_1"/>
</dbReference>